<gene>
    <name evidence="1" type="ORF">GJ744_009913</name>
</gene>
<protein>
    <submittedName>
        <fullName evidence="1">Uncharacterized protein</fullName>
    </submittedName>
</protein>
<evidence type="ECO:0000313" key="2">
    <source>
        <dbReference type="Proteomes" id="UP000606974"/>
    </source>
</evidence>
<evidence type="ECO:0000313" key="1">
    <source>
        <dbReference type="EMBL" id="KAF7508016.1"/>
    </source>
</evidence>
<reference evidence="1" key="1">
    <citation type="submission" date="2020-02" db="EMBL/GenBank/DDBJ databases">
        <authorList>
            <person name="Palmer J.M."/>
        </authorList>
    </citation>
    <scope>NUCLEOTIDE SEQUENCE</scope>
    <source>
        <strain evidence="1">EPUS1.4</strain>
        <tissue evidence="1">Thallus</tissue>
    </source>
</reference>
<dbReference type="AlphaFoldDB" id="A0A8H7E5Y4"/>
<proteinExistence type="predicted"/>
<keyword evidence="2" id="KW-1185">Reference proteome</keyword>
<name>A0A8H7E5Y4_9EURO</name>
<organism evidence="1 2">
    <name type="scientific">Endocarpon pusillum</name>
    <dbReference type="NCBI Taxonomy" id="364733"/>
    <lineage>
        <taxon>Eukaryota</taxon>
        <taxon>Fungi</taxon>
        <taxon>Dikarya</taxon>
        <taxon>Ascomycota</taxon>
        <taxon>Pezizomycotina</taxon>
        <taxon>Eurotiomycetes</taxon>
        <taxon>Chaetothyriomycetidae</taxon>
        <taxon>Verrucariales</taxon>
        <taxon>Verrucariaceae</taxon>
        <taxon>Endocarpon</taxon>
    </lineage>
</organism>
<accession>A0A8H7E5Y4</accession>
<dbReference type="Proteomes" id="UP000606974">
    <property type="component" value="Unassembled WGS sequence"/>
</dbReference>
<comment type="caution">
    <text evidence="1">The sequence shown here is derived from an EMBL/GenBank/DDBJ whole genome shotgun (WGS) entry which is preliminary data.</text>
</comment>
<sequence>MQCLRGISTACTKVHHSIIHLKISNWRGLTNFFTPILDVAFSSTSHQGYDLHQLVLSIRLRGEHPILARLT</sequence>
<dbReference type="EMBL" id="JAACFV010000060">
    <property type="protein sequence ID" value="KAF7508016.1"/>
    <property type="molecule type" value="Genomic_DNA"/>
</dbReference>